<dbReference type="AlphaFoldDB" id="A0A848DFA1"/>
<accession>A0A848DFA1</accession>
<evidence type="ECO:0000313" key="3">
    <source>
        <dbReference type="Proteomes" id="UP000586918"/>
    </source>
</evidence>
<dbReference type="GO" id="GO:0003677">
    <property type="term" value="F:DNA binding"/>
    <property type="evidence" value="ECO:0007669"/>
    <property type="project" value="InterPro"/>
</dbReference>
<name>A0A848DFA1_9PSEU</name>
<sequence>MTADKLWTVQQLADYLGVPVQTIYQWRKRDYGPPGRKMGKHVRYRPSDVERWIDSLGTRVA</sequence>
<comment type="caution">
    <text evidence="2">The sequence shown here is derived from an EMBL/GenBank/DDBJ whole genome shotgun (WGS) entry which is preliminary data.</text>
</comment>
<organism evidence="2 3">
    <name type="scientific">Pseudonocardia bannensis</name>
    <dbReference type="NCBI Taxonomy" id="630973"/>
    <lineage>
        <taxon>Bacteria</taxon>
        <taxon>Bacillati</taxon>
        <taxon>Actinomycetota</taxon>
        <taxon>Actinomycetes</taxon>
        <taxon>Pseudonocardiales</taxon>
        <taxon>Pseudonocardiaceae</taxon>
        <taxon>Pseudonocardia</taxon>
    </lineage>
</organism>
<dbReference type="InterPro" id="IPR009061">
    <property type="entry name" value="DNA-bd_dom_put_sf"/>
</dbReference>
<evidence type="ECO:0000259" key="1">
    <source>
        <dbReference type="Pfam" id="PF12728"/>
    </source>
</evidence>
<dbReference type="Gene3D" id="1.10.1660.10">
    <property type="match status" value="1"/>
</dbReference>
<proteinExistence type="predicted"/>
<dbReference type="NCBIfam" id="TIGR01764">
    <property type="entry name" value="excise"/>
    <property type="match status" value="1"/>
</dbReference>
<protein>
    <submittedName>
        <fullName evidence="2">Helix-turn-helix domain-containing protein</fullName>
    </submittedName>
</protein>
<dbReference type="SUPFAM" id="SSF46955">
    <property type="entry name" value="Putative DNA-binding domain"/>
    <property type="match status" value="1"/>
</dbReference>
<reference evidence="2 3" key="1">
    <citation type="submission" date="2020-04" db="EMBL/GenBank/DDBJ databases">
        <authorList>
            <person name="Klaysubun C."/>
            <person name="Duangmal K."/>
            <person name="Lipun K."/>
        </authorList>
    </citation>
    <scope>NUCLEOTIDE SEQUENCE [LARGE SCALE GENOMIC DNA]</scope>
    <source>
        <strain evidence="2 3">DSM 45300</strain>
    </source>
</reference>
<keyword evidence="3" id="KW-1185">Reference proteome</keyword>
<dbReference type="RefSeq" id="WP_169411185.1">
    <property type="nucleotide sequence ID" value="NZ_JAAXKZ010000015.1"/>
</dbReference>
<dbReference type="Proteomes" id="UP000586918">
    <property type="component" value="Unassembled WGS sequence"/>
</dbReference>
<dbReference type="EMBL" id="JAAXKZ010000015">
    <property type="protein sequence ID" value="NMH91287.1"/>
    <property type="molecule type" value="Genomic_DNA"/>
</dbReference>
<dbReference type="InterPro" id="IPR041657">
    <property type="entry name" value="HTH_17"/>
</dbReference>
<gene>
    <name evidence="2" type="ORF">HF519_06715</name>
</gene>
<evidence type="ECO:0000313" key="2">
    <source>
        <dbReference type="EMBL" id="NMH91287.1"/>
    </source>
</evidence>
<feature type="domain" description="Helix-turn-helix" evidence="1">
    <location>
        <begin position="8"/>
        <end position="55"/>
    </location>
</feature>
<dbReference type="Pfam" id="PF12728">
    <property type="entry name" value="HTH_17"/>
    <property type="match status" value="1"/>
</dbReference>
<dbReference type="InterPro" id="IPR010093">
    <property type="entry name" value="SinI_DNA-bd"/>
</dbReference>